<keyword evidence="9" id="KW-1278">Translocase</keyword>
<evidence type="ECO:0000256" key="4">
    <source>
        <dbReference type="ARBA" id="ARBA00022448"/>
    </source>
</evidence>
<dbReference type="GO" id="GO:0005743">
    <property type="term" value="C:mitochondrial inner membrane"/>
    <property type="evidence" value="ECO:0007669"/>
    <property type="project" value="TreeGrafter"/>
</dbReference>
<dbReference type="PANTHER" id="PTHR43394">
    <property type="entry name" value="ATP-DEPENDENT PERMEASE MDL1, MITOCHONDRIAL"/>
    <property type="match status" value="1"/>
</dbReference>
<proteinExistence type="inferred from homology"/>
<dbReference type="GO" id="GO:0017085">
    <property type="term" value="P:response to insecticide"/>
    <property type="evidence" value="ECO:0007669"/>
    <property type="project" value="UniProtKB-ARBA"/>
</dbReference>
<dbReference type="FunFam" id="1.20.1560.10:FF:000018">
    <property type="entry name" value="ATP-binding cassette subfamily B member 11"/>
    <property type="match status" value="1"/>
</dbReference>
<evidence type="ECO:0000256" key="8">
    <source>
        <dbReference type="ARBA" id="ARBA00022840"/>
    </source>
</evidence>
<feature type="transmembrane region" description="Helical" evidence="15">
    <location>
        <begin position="321"/>
        <end position="344"/>
    </location>
</feature>
<evidence type="ECO:0000256" key="1">
    <source>
        <dbReference type="ARBA" id="ARBA00004141"/>
    </source>
</evidence>
<dbReference type="CDD" id="cd18578">
    <property type="entry name" value="ABC_6TM_Pgp_ABCB1_D2_like"/>
    <property type="match status" value="1"/>
</dbReference>
<dbReference type="InterPro" id="IPR039421">
    <property type="entry name" value="Type_1_exporter"/>
</dbReference>
<keyword evidence="12" id="KW-0325">Glycoprotein</keyword>
<evidence type="ECO:0000256" key="12">
    <source>
        <dbReference type="ARBA" id="ARBA00023180"/>
    </source>
</evidence>
<evidence type="ECO:0000256" key="9">
    <source>
        <dbReference type="ARBA" id="ARBA00022967"/>
    </source>
</evidence>
<dbReference type="EMBL" id="BMAW01025475">
    <property type="protein sequence ID" value="GFT92671.1"/>
    <property type="molecule type" value="Genomic_DNA"/>
</dbReference>
<protein>
    <recommendedName>
        <fullName evidence="3">ABC-type xenobiotic transporter</fullName>
        <ecNumber evidence="3">7.6.2.2</ecNumber>
    </recommendedName>
</protein>
<evidence type="ECO:0000256" key="3">
    <source>
        <dbReference type="ARBA" id="ARBA00012191"/>
    </source>
</evidence>
<keyword evidence="11 15" id="KW-0472">Membrane</keyword>
<evidence type="ECO:0000256" key="7">
    <source>
        <dbReference type="ARBA" id="ARBA00022741"/>
    </source>
</evidence>
<comment type="subcellular location">
    <subcellularLocation>
        <location evidence="1">Membrane</location>
        <topology evidence="1">Multi-pass membrane protein</topology>
    </subcellularLocation>
</comment>
<feature type="domain" description="ABC transporter" evidence="16">
    <location>
        <begin position="426"/>
        <end position="662"/>
    </location>
</feature>
<keyword evidence="8" id="KW-0067">ATP-binding</keyword>
<dbReference type="GO" id="GO:0005524">
    <property type="term" value="F:ATP binding"/>
    <property type="evidence" value="ECO:0007669"/>
    <property type="project" value="UniProtKB-KW"/>
</dbReference>
<feature type="region of interest" description="Disordered" evidence="14">
    <location>
        <begin position="1"/>
        <end position="48"/>
    </location>
</feature>
<dbReference type="PROSITE" id="PS00211">
    <property type="entry name" value="ABC_TRANSPORTER_1"/>
    <property type="match status" value="2"/>
</dbReference>
<dbReference type="Gene3D" id="3.40.50.300">
    <property type="entry name" value="P-loop containing nucleotide triphosphate hydrolases"/>
    <property type="match status" value="2"/>
</dbReference>
<evidence type="ECO:0000259" key="16">
    <source>
        <dbReference type="PROSITE" id="PS50893"/>
    </source>
</evidence>
<feature type="transmembrane region" description="Helical" evidence="15">
    <location>
        <begin position="891"/>
        <end position="908"/>
    </location>
</feature>
<evidence type="ECO:0000256" key="6">
    <source>
        <dbReference type="ARBA" id="ARBA00022737"/>
    </source>
</evidence>
<evidence type="ECO:0000256" key="2">
    <source>
        <dbReference type="ARBA" id="ARBA00007577"/>
    </source>
</evidence>
<keyword evidence="10 15" id="KW-1133">Transmembrane helix</keyword>
<feature type="transmembrane region" description="Helical" evidence="15">
    <location>
        <begin position="867"/>
        <end position="885"/>
    </location>
</feature>
<dbReference type="PROSITE" id="PS50929">
    <property type="entry name" value="ABC_TM1F"/>
    <property type="match status" value="2"/>
</dbReference>
<evidence type="ECO:0000313" key="18">
    <source>
        <dbReference type="EMBL" id="GFT92671.1"/>
    </source>
</evidence>
<feature type="transmembrane region" description="Helical" evidence="15">
    <location>
        <begin position="786"/>
        <end position="814"/>
    </location>
</feature>
<dbReference type="GO" id="GO:0008559">
    <property type="term" value="F:ABC-type xenobiotic transporter activity"/>
    <property type="evidence" value="ECO:0007669"/>
    <property type="project" value="UniProtKB-EC"/>
</dbReference>
<name>A0A8X6Q267_NEPPI</name>
<evidence type="ECO:0000256" key="15">
    <source>
        <dbReference type="SAM" id="Phobius"/>
    </source>
</evidence>
<dbReference type="PROSITE" id="PS50893">
    <property type="entry name" value="ABC_TRANSPORTER_2"/>
    <property type="match status" value="2"/>
</dbReference>
<comment type="similarity">
    <text evidence="2">Belongs to the ABC transporter superfamily. ABCB family. Multidrug resistance exporter (TC 3.A.1.201) subfamily.</text>
</comment>
<dbReference type="SUPFAM" id="SSF90123">
    <property type="entry name" value="ABC transporter transmembrane region"/>
    <property type="match status" value="2"/>
</dbReference>
<dbReference type="Pfam" id="PF00664">
    <property type="entry name" value="ABC_membrane"/>
    <property type="match status" value="2"/>
</dbReference>
<dbReference type="CDD" id="cd03249">
    <property type="entry name" value="ABC_MTABC3_MDL1_MDL2"/>
    <property type="match status" value="2"/>
</dbReference>
<feature type="transmembrane region" description="Helical" evidence="15">
    <location>
        <begin position="218"/>
        <end position="238"/>
    </location>
</feature>
<comment type="catalytic activity">
    <reaction evidence="13">
        <text>ATP + H2O + xenobioticSide 1 = ADP + phosphate + xenobioticSide 2.</text>
        <dbReference type="EC" id="7.6.2.2"/>
    </reaction>
</comment>
<evidence type="ECO:0000256" key="10">
    <source>
        <dbReference type="ARBA" id="ARBA00022989"/>
    </source>
</evidence>
<keyword evidence="7" id="KW-0547">Nucleotide-binding</keyword>
<dbReference type="InterPro" id="IPR036640">
    <property type="entry name" value="ABC1_TM_sf"/>
</dbReference>
<keyword evidence="4" id="KW-0813">Transport</keyword>
<feature type="transmembrane region" description="Helical" evidence="15">
    <location>
        <begin position="744"/>
        <end position="766"/>
    </location>
</feature>
<dbReference type="SMART" id="SM00382">
    <property type="entry name" value="AAA"/>
    <property type="match status" value="2"/>
</dbReference>
<keyword evidence="19" id="KW-1185">Reference proteome</keyword>
<dbReference type="SUPFAM" id="SSF52540">
    <property type="entry name" value="P-loop containing nucleoside triphosphate hydrolases"/>
    <property type="match status" value="2"/>
</dbReference>
<dbReference type="InterPro" id="IPR011527">
    <property type="entry name" value="ABC1_TM_dom"/>
</dbReference>
<feature type="domain" description="ABC transmembrane type-1" evidence="17">
    <location>
        <begin position="750"/>
        <end position="1034"/>
    </location>
</feature>
<comment type="caution">
    <text evidence="18">The sequence shown here is derived from an EMBL/GenBank/DDBJ whole genome shotgun (WGS) entry which is preliminary data.</text>
</comment>
<evidence type="ECO:0000256" key="5">
    <source>
        <dbReference type="ARBA" id="ARBA00022692"/>
    </source>
</evidence>
<feature type="transmembrane region" description="Helical" evidence="15">
    <location>
        <begin position="83"/>
        <end position="106"/>
    </location>
</feature>
<dbReference type="Pfam" id="PF00005">
    <property type="entry name" value="ABC_tran"/>
    <property type="match status" value="2"/>
</dbReference>
<dbReference type="InterPro" id="IPR003593">
    <property type="entry name" value="AAA+_ATPase"/>
</dbReference>
<keyword evidence="6" id="KW-0677">Repeat</keyword>
<feature type="transmembrane region" description="Helical" evidence="15">
    <location>
        <begin position="364"/>
        <end position="386"/>
    </location>
</feature>
<dbReference type="Proteomes" id="UP000887013">
    <property type="component" value="Unassembled WGS sequence"/>
</dbReference>
<dbReference type="GO" id="GO:0097254">
    <property type="term" value="P:renal tubular secretion"/>
    <property type="evidence" value="ECO:0007669"/>
    <property type="project" value="UniProtKB-ARBA"/>
</dbReference>
<feature type="domain" description="ABC transporter" evidence="16">
    <location>
        <begin position="1069"/>
        <end position="1307"/>
    </location>
</feature>
<dbReference type="InterPro" id="IPR017871">
    <property type="entry name" value="ABC_transporter-like_CS"/>
</dbReference>
<dbReference type="InterPro" id="IPR003439">
    <property type="entry name" value="ABC_transporter-like_ATP-bd"/>
</dbReference>
<accession>A0A8X6Q267</accession>
<keyword evidence="5 15" id="KW-0812">Transmembrane</keyword>
<dbReference type="CDD" id="cd18577">
    <property type="entry name" value="ABC_6TM_Pgp_ABCB1_D1_like"/>
    <property type="match status" value="1"/>
</dbReference>
<dbReference type="PANTHER" id="PTHR43394:SF27">
    <property type="entry name" value="ATP-DEPENDENT TRANSLOCASE ABCB1-LIKE"/>
    <property type="match status" value="1"/>
</dbReference>
<dbReference type="Gene3D" id="1.20.1560.10">
    <property type="entry name" value="ABC transporter type 1, transmembrane domain"/>
    <property type="match status" value="1"/>
</dbReference>
<dbReference type="GO" id="GO:0090374">
    <property type="term" value="P:oligopeptide export from mitochondrion"/>
    <property type="evidence" value="ECO:0007669"/>
    <property type="project" value="TreeGrafter"/>
</dbReference>
<evidence type="ECO:0000256" key="14">
    <source>
        <dbReference type="SAM" id="MobiDB-lite"/>
    </source>
</evidence>
<feature type="domain" description="ABC transmembrane type-1" evidence="17">
    <location>
        <begin position="88"/>
        <end position="391"/>
    </location>
</feature>
<dbReference type="GO" id="GO:0016887">
    <property type="term" value="F:ATP hydrolysis activity"/>
    <property type="evidence" value="ECO:0007669"/>
    <property type="project" value="InterPro"/>
</dbReference>
<feature type="transmembrane region" description="Helical" evidence="15">
    <location>
        <begin position="144"/>
        <end position="169"/>
    </location>
</feature>
<evidence type="ECO:0000256" key="11">
    <source>
        <dbReference type="ARBA" id="ARBA00023136"/>
    </source>
</evidence>
<dbReference type="FunFam" id="1.20.1560.10:FF:000009">
    <property type="entry name" value="ABC transporter B family member 1"/>
    <property type="match status" value="1"/>
</dbReference>
<evidence type="ECO:0000259" key="17">
    <source>
        <dbReference type="PROSITE" id="PS50929"/>
    </source>
</evidence>
<reference evidence="18" key="1">
    <citation type="submission" date="2020-08" db="EMBL/GenBank/DDBJ databases">
        <title>Multicomponent nature underlies the extraordinary mechanical properties of spider dragline silk.</title>
        <authorList>
            <person name="Kono N."/>
            <person name="Nakamura H."/>
            <person name="Mori M."/>
            <person name="Yoshida Y."/>
            <person name="Ohtoshi R."/>
            <person name="Malay A.D."/>
            <person name="Moran D.A.P."/>
            <person name="Tomita M."/>
            <person name="Numata K."/>
            <person name="Arakawa K."/>
        </authorList>
    </citation>
    <scope>NUCLEOTIDE SEQUENCE</scope>
</reference>
<gene>
    <name evidence="18" type="primary">ABCB1</name>
    <name evidence="18" type="ORF">NPIL_62781</name>
</gene>
<dbReference type="InterPro" id="IPR027417">
    <property type="entry name" value="P-loop_NTPase"/>
</dbReference>
<feature type="compositionally biased region" description="Polar residues" evidence="14">
    <location>
        <begin position="32"/>
        <end position="47"/>
    </location>
</feature>
<feature type="compositionally biased region" description="Low complexity" evidence="14">
    <location>
        <begin position="1"/>
        <end position="15"/>
    </location>
</feature>
<dbReference type="FunFam" id="3.40.50.300:FF:000479">
    <property type="entry name" value="Multidrug resistance protein 1A"/>
    <property type="match status" value="2"/>
</dbReference>
<dbReference type="EC" id="7.6.2.2" evidence="3"/>
<sequence>MVIADSKSNSVSSSKGYGLLDDENTIGRSDGEQISSGLRNSEDSLPQSEKIAEKNHAENSKLELSLVVSYFSLFKYSSLWDKILIISGSLVAICSGVLWPSIMILYGRFVDQFINNAVFNSTSGNKTSMFDSDDFLQQTAELSLYYALVGLSILIFNYIIVCSFSLAAANQVHKIRCLFMASILKQDIGWFDTHETGDFAIRLTSDLNKIEDGIGDKMGICISFLSTTILCAGCGLYYGWKLALVTLSVTPIMTVAVALISRVQSAVANEESKAYGAAGAAAEEALSSIRTVVAFGGESKEIERYEKCLAPARRKGIKRGFLTGLGSGLTWFCIFAGYALAFWYGVKLIIEDKDKENPKYTAGTLMIVFANIITASMFIGQTAPYFEAFALARGAAGKIFLIIQRKPDIDSSSKLGEKPNNLVGSINLRSVHFNYPARPDVKILNGISFAAKPGETVAIVGPSGCGKSTIIQLILRFYDTVEGCVEIDNNNVKNLNIGWLRGSIGFVGQEPVLFSTTIAENIRFGKNDATDEEIKEAAQLANVHEFISSLPLKYDTLVGDRGTQLSGGQKQRIALARALVKNPKILLLDEATSALDTESEAIVQSALDEARKGRTTIVVAHRLSTIRNADKIFVLSNGIAKEMGSHDELMEIKGLYYQLVLSQTKEIDDVWDNDMNVERNVINRHESILSSSSLISNKTDENIAQCPTSVCSDDTSGLHYVFKEKNDNQSVSWVRLWKISFPEWPYLVSGSIAALIMGLHTPFYGIIFGDILGVLSGDIADISDHNAFFCLIFLLIGISSAIFSFTQTFMFSIAAEKLTSRLRKLVFSKIITQDLTWFDHPTNSVGSLCARLTSDASDIQGATGSRLSMLLQSVSTVIACVFIAVYYNYKLGGLIFAFVPLIVLAGYFEKRLTVGEILSDKASSEKASKVAIEAIESIRTVASLHQEEGFYVRFSDALDLPFRHARRKSHIKGITFGCAQSVQVFAYSAAFYYGSILVASGQLTYSNMYKILEGVIVSVAVLGQTFAFAPDYHKAIIAAGNIFKILDLKSVIDIFSPDGQNQKNMKGNISFKNVFFNYPTRPKVNVLRDLNLNIESGKTIALVGSSGCGKSTCLQLLERFYDTDSGNVLLDGINVKDINVKNLRSHIGLVSQEPVLFSCSIAENIAYGKNFETVDMNEIITAARKANIHNFIASLPGGYDTTVGLKGTQLSGGQKQRVAIARALLRDPKILLLDEATSALDAESESIVQEALDNARNGRTCVVIAHRLTTIQTADSIAVIHKGKIVEQGTHQELLKIKGHYYKLYNNQFTIKSNNAD</sequence>
<evidence type="ECO:0000313" key="19">
    <source>
        <dbReference type="Proteomes" id="UP000887013"/>
    </source>
</evidence>
<dbReference type="OrthoDB" id="6420430at2759"/>
<organism evidence="18 19">
    <name type="scientific">Nephila pilipes</name>
    <name type="common">Giant wood spider</name>
    <name type="synonym">Nephila maculata</name>
    <dbReference type="NCBI Taxonomy" id="299642"/>
    <lineage>
        <taxon>Eukaryota</taxon>
        <taxon>Metazoa</taxon>
        <taxon>Ecdysozoa</taxon>
        <taxon>Arthropoda</taxon>
        <taxon>Chelicerata</taxon>
        <taxon>Arachnida</taxon>
        <taxon>Araneae</taxon>
        <taxon>Araneomorphae</taxon>
        <taxon>Entelegynae</taxon>
        <taxon>Araneoidea</taxon>
        <taxon>Nephilidae</taxon>
        <taxon>Nephila</taxon>
    </lineage>
</organism>
<dbReference type="GO" id="GO:0015421">
    <property type="term" value="F:ABC-type oligopeptide transporter activity"/>
    <property type="evidence" value="ECO:0007669"/>
    <property type="project" value="TreeGrafter"/>
</dbReference>
<evidence type="ECO:0000256" key="13">
    <source>
        <dbReference type="ARBA" id="ARBA00034018"/>
    </source>
</evidence>